<protein>
    <submittedName>
        <fullName evidence="2">Butyrate-acetoacetate CoA-transferase subunit B</fullName>
        <ecNumber evidence="2">2.8.3.9</ecNumber>
    </submittedName>
</protein>
<dbReference type="InterPro" id="IPR037171">
    <property type="entry name" value="NagB/RpiA_transferase-like"/>
</dbReference>
<name>A0A090RN43_9VIBR</name>
<dbReference type="SUPFAM" id="SSF100950">
    <property type="entry name" value="NagB/RpiA/CoA transferase-like"/>
    <property type="match status" value="1"/>
</dbReference>
<dbReference type="PANTHER" id="PTHR13707:SF60">
    <property type="entry name" value="ACETATE COA-TRANSFERASE SUBUNIT ALPHA"/>
    <property type="match status" value="1"/>
</dbReference>
<dbReference type="Gene3D" id="3.40.1080.10">
    <property type="entry name" value="Glutaconate Coenzyme A-transferase"/>
    <property type="match status" value="1"/>
</dbReference>
<dbReference type="EC" id="2.8.3.9" evidence="2"/>
<organism evidence="2 3">
    <name type="scientific">Vibrio maritimus</name>
    <dbReference type="NCBI Taxonomy" id="990268"/>
    <lineage>
        <taxon>Bacteria</taxon>
        <taxon>Pseudomonadati</taxon>
        <taxon>Pseudomonadota</taxon>
        <taxon>Gammaproteobacteria</taxon>
        <taxon>Vibrionales</taxon>
        <taxon>Vibrionaceae</taxon>
        <taxon>Vibrio</taxon>
    </lineage>
</organism>
<dbReference type="GO" id="GO:0047371">
    <property type="term" value="F:butyrate-acetoacetate CoA-transferase activity"/>
    <property type="evidence" value="ECO:0007669"/>
    <property type="project" value="UniProtKB-EC"/>
</dbReference>
<keyword evidence="1 2" id="KW-0808">Transferase</keyword>
<evidence type="ECO:0000313" key="2">
    <source>
        <dbReference type="EMBL" id="GAL16676.1"/>
    </source>
</evidence>
<dbReference type="InterPro" id="IPR004165">
    <property type="entry name" value="CoA_trans_fam_I"/>
</dbReference>
<dbReference type="AlphaFoldDB" id="A0A090RN43"/>
<proteinExistence type="predicted"/>
<evidence type="ECO:0000313" key="3">
    <source>
        <dbReference type="Proteomes" id="UP000029228"/>
    </source>
</evidence>
<gene>
    <name evidence="2" type="ORF">JCM19235_5225</name>
</gene>
<evidence type="ECO:0000256" key="1">
    <source>
        <dbReference type="ARBA" id="ARBA00022679"/>
    </source>
</evidence>
<dbReference type="PANTHER" id="PTHR13707">
    <property type="entry name" value="KETOACID-COENZYME A TRANSFERASE"/>
    <property type="match status" value="1"/>
</dbReference>
<keyword evidence="3" id="KW-1185">Reference proteome</keyword>
<reference evidence="2 3" key="1">
    <citation type="submission" date="2014-09" db="EMBL/GenBank/DDBJ databases">
        <title>Vibrio maritimus JCM 19235. (C45) whole genome shotgun sequence.</title>
        <authorList>
            <person name="Sawabe T."/>
            <person name="Meirelles P."/>
            <person name="Nakanishi M."/>
            <person name="Sayaka M."/>
            <person name="Hattori M."/>
            <person name="Ohkuma M."/>
        </authorList>
    </citation>
    <scope>NUCLEOTIDE SEQUENCE [LARGE SCALE GENOMIC DNA]</scope>
    <source>
        <strain evidence="3">JCM19235</strain>
    </source>
</reference>
<dbReference type="STRING" id="990268.JCM19235_5225"/>
<dbReference type="EMBL" id="BBMR01000001">
    <property type="protein sequence ID" value="GAL16676.1"/>
    <property type="molecule type" value="Genomic_DNA"/>
</dbReference>
<sequence>MEHTVKGKPKLLRQCSLPLTAVNQVDLIVTEMGVIKITSKGMLLTELAPEFTVEDVQAATEAKLLVSDNLKPMALPA</sequence>
<accession>A0A090RN43</accession>
<reference evidence="2 3" key="2">
    <citation type="submission" date="2014-09" db="EMBL/GenBank/DDBJ databases">
        <authorList>
            <consortium name="NBRP consortium"/>
            <person name="Sawabe T."/>
            <person name="Meirelles P."/>
            <person name="Nakanishi M."/>
            <person name="Sayaka M."/>
            <person name="Hattori M."/>
            <person name="Ohkuma M."/>
        </authorList>
    </citation>
    <scope>NUCLEOTIDE SEQUENCE [LARGE SCALE GENOMIC DNA]</scope>
    <source>
        <strain evidence="3">JCM19235</strain>
    </source>
</reference>
<dbReference type="Proteomes" id="UP000029228">
    <property type="component" value="Unassembled WGS sequence"/>
</dbReference>
<comment type="caution">
    <text evidence="2">The sequence shown here is derived from an EMBL/GenBank/DDBJ whole genome shotgun (WGS) entry which is preliminary data.</text>
</comment>